<keyword evidence="3" id="KW-1185">Reference proteome</keyword>
<keyword evidence="1" id="KW-0472">Membrane</keyword>
<name>W7MWD2_GIBM7</name>
<organism evidence="2 3">
    <name type="scientific">Gibberella moniliformis (strain M3125 / FGSC 7600)</name>
    <name type="common">Maize ear and stalk rot fungus</name>
    <name type="synonym">Fusarium verticillioides</name>
    <dbReference type="NCBI Taxonomy" id="334819"/>
    <lineage>
        <taxon>Eukaryota</taxon>
        <taxon>Fungi</taxon>
        <taxon>Dikarya</taxon>
        <taxon>Ascomycota</taxon>
        <taxon>Pezizomycotina</taxon>
        <taxon>Sordariomycetes</taxon>
        <taxon>Hypocreomycetidae</taxon>
        <taxon>Hypocreales</taxon>
        <taxon>Nectriaceae</taxon>
        <taxon>Fusarium</taxon>
        <taxon>Fusarium fujikuroi species complex</taxon>
    </lineage>
</organism>
<gene>
    <name evidence="2" type="ORF">FVEG_16327</name>
</gene>
<accession>W7MWD2</accession>
<keyword evidence="1" id="KW-0812">Transmembrane</keyword>
<evidence type="ECO:0000313" key="2">
    <source>
        <dbReference type="EMBL" id="EWG48777.1"/>
    </source>
</evidence>
<protein>
    <submittedName>
        <fullName evidence="2">Uncharacterized protein</fullName>
    </submittedName>
</protein>
<dbReference type="AlphaFoldDB" id="W7MWD2"/>
<dbReference type="Proteomes" id="UP000009096">
    <property type="component" value="Chromosome 10"/>
</dbReference>
<keyword evidence="1" id="KW-1133">Transmembrane helix</keyword>
<dbReference type="VEuPathDB" id="FungiDB:FVEG_16327"/>
<feature type="transmembrane region" description="Helical" evidence="1">
    <location>
        <begin position="33"/>
        <end position="54"/>
    </location>
</feature>
<dbReference type="EMBL" id="DS022252">
    <property type="protein sequence ID" value="EWG48777.1"/>
    <property type="molecule type" value="Genomic_DNA"/>
</dbReference>
<dbReference type="KEGG" id="fvr:FVEG_16327"/>
<dbReference type="EMBL" id="CM000587">
    <property type="protein sequence ID" value="EWG48777.1"/>
    <property type="molecule type" value="Genomic_DNA"/>
</dbReference>
<evidence type="ECO:0000313" key="3">
    <source>
        <dbReference type="Proteomes" id="UP000009096"/>
    </source>
</evidence>
<dbReference type="GeneID" id="30073203"/>
<dbReference type="RefSeq" id="XP_018754968.1">
    <property type="nucleotide sequence ID" value="XM_018905577.1"/>
</dbReference>
<reference evidence="2 3" key="1">
    <citation type="journal article" date="2010" name="Nature">
        <title>Comparative genomics reveals mobile pathogenicity chromosomes in Fusarium.</title>
        <authorList>
            <person name="Ma L.J."/>
            <person name="van der Does H.C."/>
            <person name="Borkovich K.A."/>
            <person name="Coleman J.J."/>
            <person name="Daboussi M.J."/>
            <person name="Di Pietro A."/>
            <person name="Dufresne M."/>
            <person name="Freitag M."/>
            <person name="Grabherr M."/>
            <person name="Henrissat B."/>
            <person name="Houterman P.M."/>
            <person name="Kang S."/>
            <person name="Shim W.B."/>
            <person name="Woloshuk C."/>
            <person name="Xie X."/>
            <person name="Xu J.R."/>
            <person name="Antoniw J."/>
            <person name="Baker S.E."/>
            <person name="Bluhm B.H."/>
            <person name="Breakspear A."/>
            <person name="Brown D.W."/>
            <person name="Butchko R.A."/>
            <person name="Chapman S."/>
            <person name="Coulson R."/>
            <person name="Coutinho P.M."/>
            <person name="Danchin E.G."/>
            <person name="Diener A."/>
            <person name="Gale L.R."/>
            <person name="Gardiner D.M."/>
            <person name="Goff S."/>
            <person name="Hammond-Kosack K.E."/>
            <person name="Hilburn K."/>
            <person name="Hua-Van A."/>
            <person name="Jonkers W."/>
            <person name="Kazan K."/>
            <person name="Kodira C.D."/>
            <person name="Koehrsen M."/>
            <person name="Kumar L."/>
            <person name="Lee Y.H."/>
            <person name="Li L."/>
            <person name="Manners J.M."/>
            <person name="Miranda-Saavedra D."/>
            <person name="Mukherjee M."/>
            <person name="Park G."/>
            <person name="Park J."/>
            <person name="Park S.Y."/>
            <person name="Proctor R.H."/>
            <person name="Regev A."/>
            <person name="Ruiz-Roldan M.C."/>
            <person name="Sain D."/>
            <person name="Sakthikumar S."/>
            <person name="Sykes S."/>
            <person name="Schwartz D.C."/>
            <person name="Turgeon B.G."/>
            <person name="Wapinski I."/>
            <person name="Yoder O."/>
            <person name="Young S."/>
            <person name="Zeng Q."/>
            <person name="Zhou S."/>
            <person name="Galagan J."/>
            <person name="Cuomo C.A."/>
            <person name="Kistler H.C."/>
            <person name="Rep M."/>
        </authorList>
    </citation>
    <scope>NUCLEOTIDE SEQUENCE [LARGE SCALE GENOMIC DNA]</scope>
    <source>
        <strain evidence="3">M3125 / FGSC 7600</strain>
    </source>
</reference>
<proteinExistence type="predicted"/>
<sequence length="158" mass="18079">MIFYDSMPEFDLHKPVTTINSVEMLIPVQRTGLPVVLSLVLVHLLLLCSTMVLFHLKTRASDLGNAWQAIAQIISAETRAVVEEAGMVRDKDVEAWLGRRVFLDGCMLYQRQILGAERRLWNKRCDRHRKVSSALDSAIFLQVKLWTYYSGRCISLTL</sequence>
<evidence type="ECO:0000256" key="1">
    <source>
        <dbReference type="SAM" id="Phobius"/>
    </source>
</evidence>